<keyword evidence="14" id="KW-0255">Endonuclease</keyword>
<sequence length="276" mass="31679">MERRTQRRQGIFWILTIKHAEFTPYLPPGCAWIRGQLELGESNSFLHWQIIVAFSKKMALSGVRRIFGTAHAELTRSDAAAEYVWKEDTQVPGTQFELGAKPIQRNSKTDWESVWTSAVSGDLSAIPANVRVVSYRYLKNNSRTLRAIAADHSTALPMLRDCWVFWGRTGTGKSRRAWDEAGLDAYSKDPRSKFWDGYQTQQCVVVDEFRGGIDISHILRWLDRYPVRVEIKGSSRPLVASKIWITSNVDPRQWYPDIDAETLGALLRRLNITHFH</sequence>
<evidence type="ECO:0000256" key="10">
    <source>
        <dbReference type="ARBA" id="ARBA00022705"/>
    </source>
</evidence>
<evidence type="ECO:0000256" key="13">
    <source>
        <dbReference type="ARBA" id="ARBA00022741"/>
    </source>
</evidence>
<comment type="similarity">
    <text evidence="4">Belongs to the nanoviruses/circoviruses replication-associated protein family.</text>
</comment>
<evidence type="ECO:0000256" key="17">
    <source>
        <dbReference type="ARBA" id="ARBA00022840"/>
    </source>
</evidence>
<dbReference type="GO" id="GO:0016787">
    <property type="term" value="F:hydrolase activity"/>
    <property type="evidence" value="ECO:0007669"/>
    <property type="project" value="UniProtKB-KW"/>
</dbReference>
<evidence type="ECO:0000256" key="21">
    <source>
        <dbReference type="ARBA" id="ARBA00030754"/>
    </source>
</evidence>
<keyword evidence="13" id="KW-0547">Nucleotide-binding</keyword>
<name>A0A0D3MDF0_9CIRC</name>
<dbReference type="GO" id="GO:0046872">
    <property type="term" value="F:metal ion binding"/>
    <property type="evidence" value="ECO:0007669"/>
    <property type="project" value="UniProtKB-KW"/>
</dbReference>
<evidence type="ECO:0000256" key="5">
    <source>
        <dbReference type="ARBA" id="ARBA00011448"/>
    </source>
</evidence>
<dbReference type="Gene3D" id="3.40.50.300">
    <property type="entry name" value="P-loop containing nucleotide triphosphate hydrolases"/>
    <property type="match status" value="1"/>
</dbReference>
<keyword evidence="16" id="KW-0347">Helicase</keyword>
<evidence type="ECO:0000256" key="18">
    <source>
        <dbReference type="ARBA" id="ARBA00023124"/>
    </source>
</evidence>
<dbReference type="Proteomes" id="UP000124771">
    <property type="component" value="Segment"/>
</dbReference>
<evidence type="ECO:0000256" key="14">
    <source>
        <dbReference type="ARBA" id="ARBA00022759"/>
    </source>
</evidence>
<dbReference type="Gene3D" id="3.40.1310.20">
    <property type="match status" value="1"/>
</dbReference>
<accession>A0A0D3MDF0</accession>
<evidence type="ECO:0000256" key="6">
    <source>
        <dbReference type="ARBA" id="ARBA00014531"/>
    </source>
</evidence>
<dbReference type="SUPFAM" id="SSF52540">
    <property type="entry name" value="P-loop containing nucleoside triphosphate hydrolases"/>
    <property type="match status" value="1"/>
</dbReference>
<keyword evidence="7" id="KW-1048">Host nucleus</keyword>
<evidence type="ECO:0000256" key="4">
    <source>
        <dbReference type="ARBA" id="ARBA00008545"/>
    </source>
</evidence>
<dbReference type="GO" id="GO:0003723">
    <property type="term" value="F:RNA binding"/>
    <property type="evidence" value="ECO:0007669"/>
    <property type="project" value="InterPro"/>
</dbReference>
<evidence type="ECO:0000256" key="1">
    <source>
        <dbReference type="ARBA" id="ARBA00001936"/>
    </source>
</evidence>
<evidence type="ECO:0000256" key="3">
    <source>
        <dbReference type="ARBA" id="ARBA00004147"/>
    </source>
</evidence>
<keyword evidence="26" id="KW-1185">Reference proteome</keyword>
<keyword evidence="12" id="KW-0479">Metal-binding</keyword>
<evidence type="ECO:0000256" key="7">
    <source>
        <dbReference type="ARBA" id="ARBA00022562"/>
    </source>
</evidence>
<evidence type="ECO:0000256" key="23">
    <source>
        <dbReference type="ARBA" id="ARBA00049360"/>
    </source>
</evidence>
<evidence type="ECO:0000256" key="12">
    <source>
        <dbReference type="ARBA" id="ARBA00022723"/>
    </source>
</evidence>
<evidence type="ECO:0000259" key="24">
    <source>
        <dbReference type="PROSITE" id="PS52020"/>
    </source>
</evidence>
<dbReference type="InterPro" id="IPR000605">
    <property type="entry name" value="Helicase_SF3_ssDNA/RNA_vir"/>
</dbReference>
<dbReference type="Pfam" id="PF00910">
    <property type="entry name" value="RNA_helicase"/>
    <property type="match status" value="1"/>
</dbReference>
<comment type="cofactor">
    <cofactor evidence="2">
        <name>Mg(2+)</name>
        <dbReference type="ChEBI" id="CHEBI:18420"/>
    </cofactor>
</comment>
<dbReference type="GO" id="GO:0005524">
    <property type="term" value="F:ATP binding"/>
    <property type="evidence" value="ECO:0007669"/>
    <property type="project" value="UniProtKB-KW"/>
</dbReference>
<dbReference type="GO" id="GO:0004519">
    <property type="term" value="F:endonuclease activity"/>
    <property type="evidence" value="ECO:0007669"/>
    <property type="project" value="UniProtKB-KW"/>
</dbReference>
<keyword evidence="20" id="KW-0511">Multifunctional enzyme</keyword>
<dbReference type="InterPro" id="IPR049912">
    <property type="entry name" value="CRESS_DNA_REP"/>
</dbReference>
<dbReference type="GO" id="GO:0003724">
    <property type="term" value="F:RNA helicase activity"/>
    <property type="evidence" value="ECO:0007669"/>
    <property type="project" value="InterPro"/>
</dbReference>
<dbReference type="GO" id="GO:0006260">
    <property type="term" value="P:DNA replication"/>
    <property type="evidence" value="ECO:0007669"/>
    <property type="project" value="UniProtKB-KW"/>
</dbReference>
<evidence type="ECO:0000313" key="25">
    <source>
        <dbReference type="EMBL" id="AIF76274.1"/>
    </source>
</evidence>
<keyword evidence="17" id="KW-0067">ATP-binding</keyword>
<evidence type="ECO:0000256" key="16">
    <source>
        <dbReference type="ARBA" id="ARBA00022806"/>
    </source>
</evidence>
<evidence type="ECO:0000256" key="22">
    <source>
        <dbReference type="ARBA" id="ARBA00032243"/>
    </source>
</evidence>
<organism evidence="25 26">
    <name type="scientific">Bat circovirus</name>
    <dbReference type="NCBI Taxonomy" id="1329650"/>
    <lineage>
        <taxon>Viruses</taxon>
        <taxon>Monodnaviria</taxon>
        <taxon>Shotokuvirae</taxon>
        <taxon>Cressdnaviricota</taxon>
        <taxon>Arfiviricetes</taxon>
        <taxon>Cirlivirales</taxon>
        <taxon>Circoviridae</taxon>
        <taxon>Circovirus</taxon>
    </lineage>
</organism>
<reference evidence="26" key="1">
    <citation type="submission" date="2014-03" db="EMBL/GenBank/DDBJ databases">
        <title>Mammalian viruses resident in respiratory and gastrointestinal tracts of bat species across China mainland.</title>
        <authorList>
            <person name="Wu Z."/>
            <person name="Yang L."/>
            <person name="Jin Q."/>
        </authorList>
    </citation>
    <scope>NUCLEOTIDE SEQUENCE [LARGE SCALE GENOMIC DNA]</scope>
</reference>
<dbReference type="GO" id="GO:0016779">
    <property type="term" value="F:nucleotidyltransferase activity"/>
    <property type="evidence" value="ECO:0007669"/>
    <property type="project" value="UniProtKB-KW"/>
</dbReference>
<keyword evidence="19" id="KW-0238">DNA-binding</keyword>
<evidence type="ECO:0000256" key="19">
    <source>
        <dbReference type="ARBA" id="ARBA00023125"/>
    </source>
</evidence>
<protein>
    <recommendedName>
        <fullName evidence="6">Replication-associated protein</fullName>
    </recommendedName>
    <alternativeName>
        <fullName evidence="21">ATP-dependent helicase Rep</fullName>
    </alternativeName>
    <alternativeName>
        <fullName evidence="22">RepP</fullName>
    </alternativeName>
</protein>
<dbReference type="PROSITE" id="PS52020">
    <property type="entry name" value="CRESS_DNA_REP"/>
    <property type="match status" value="1"/>
</dbReference>
<proteinExistence type="inferred from homology"/>
<evidence type="ECO:0000256" key="15">
    <source>
        <dbReference type="ARBA" id="ARBA00022801"/>
    </source>
</evidence>
<keyword evidence="10" id="KW-0235">DNA replication</keyword>
<evidence type="ECO:0000256" key="9">
    <source>
        <dbReference type="ARBA" id="ARBA00022695"/>
    </source>
</evidence>
<evidence type="ECO:0000256" key="11">
    <source>
        <dbReference type="ARBA" id="ARBA00022722"/>
    </source>
</evidence>
<dbReference type="GO" id="GO:0003677">
    <property type="term" value="F:DNA binding"/>
    <property type="evidence" value="ECO:0007669"/>
    <property type="project" value="UniProtKB-KW"/>
</dbReference>
<comment type="subcellular location">
    <subcellularLocation>
        <location evidence="3">Host nucleus</location>
    </subcellularLocation>
</comment>
<keyword evidence="9" id="KW-0548">Nucleotidyltransferase</keyword>
<dbReference type="EMBL" id="KJ641736">
    <property type="protein sequence ID" value="AIF76274.1"/>
    <property type="molecule type" value="Genomic_DNA"/>
</dbReference>
<evidence type="ECO:0000256" key="20">
    <source>
        <dbReference type="ARBA" id="ARBA00023268"/>
    </source>
</evidence>
<keyword evidence="11" id="KW-0540">Nuclease</keyword>
<dbReference type="GO" id="GO:0042025">
    <property type="term" value="C:host cell nucleus"/>
    <property type="evidence" value="ECO:0007669"/>
    <property type="project" value="UniProtKB-SubCell"/>
</dbReference>
<evidence type="ECO:0000256" key="8">
    <source>
        <dbReference type="ARBA" id="ARBA00022679"/>
    </source>
</evidence>
<evidence type="ECO:0000313" key="26">
    <source>
        <dbReference type="Proteomes" id="UP000124771"/>
    </source>
</evidence>
<keyword evidence="15" id="KW-0378">Hydrolase</keyword>
<comment type="subunit">
    <text evidence="5">Interacts with the capsid protein; this interaction relocates Rep into the nucleus.</text>
</comment>
<keyword evidence="8" id="KW-0808">Transferase</keyword>
<feature type="domain" description="CRESS-DNA virus Rep endonuclease" evidence="24">
    <location>
        <begin position="7"/>
        <end position="101"/>
    </location>
</feature>
<comment type="cofactor">
    <cofactor evidence="1">
        <name>Mn(2+)</name>
        <dbReference type="ChEBI" id="CHEBI:29035"/>
    </cofactor>
</comment>
<comment type="catalytic activity">
    <reaction evidence="23">
        <text>ATP + H2O = ADP + phosphate + H(+)</text>
        <dbReference type="Rhea" id="RHEA:13065"/>
        <dbReference type="ChEBI" id="CHEBI:15377"/>
        <dbReference type="ChEBI" id="CHEBI:15378"/>
        <dbReference type="ChEBI" id="CHEBI:30616"/>
        <dbReference type="ChEBI" id="CHEBI:43474"/>
        <dbReference type="ChEBI" id="CHEBI:456216"/>
    </reaction>
</comment>
<evidence type="ECO:0000256" key="2">
    <source>
        <dbReference type="ARBA" id="ARBA00001946"/>
    </source>
</evidence>
<dbReference type="InterPro" id="IPR027417">
    <property type="entry name" value="P-loop_NTPase"/>
</dbReference>
<keyword evidence="18" id="KW-0190">Covalent protein-DNA linkage</keyword>